<evidence type="ECO:0000259" key="1">
    <source>
        <dbReference type="Pfam" id="PF02229"/>
    </source>
</evidence>
<dbReference type="Proteomes" id="UP000244792">
    <property type="component" value="Chromosome"/>
</dbReference>
<dbReference type="InterPro" id="IPR003173">
    <property type="entry name" value="PC4_C"/>
</dbReference>
<accession>A0A2R4VZ49</accession>
<dbReference type="KEGG" id="taci:TDSAC_0416"/>
<dbReference type="OrthoDB" id="7067273at2"/>
<feature type="domain" description="Transcriptional coactivator p15 (PC4) C-terminal" evidence="1">
    <location>
        <begin position="19"/>
        <end position="66"/>
    </location>
</feature>
<dbReference type="AlphaFoldDB" id="A0A2R4VZ49"/>
<dbReference type="RefSeq" id="WP_108308581.1">
    <property type="nucleotide sequence ID" value="NZ_CP020921.1"/>
</dbReference>
<dbReference type="GO" id="GO:0006355">
    <property type="term" value="P:regulation of DNA-templated transcription"/>
    <property type="evidence" value="ECO:0007669"/>
    <property type="project" value="InterPro"/>
</dbReference>
<organism evidence="2 3">
    <name type="scientific">Thermodesulfobium acidiphilum</name>
    <dbReference type="NCBI Taxonomy" id="1794699"/>
    <lineage>
        <taxon>Bacteria</taxon>
        <taxon>Pseudomonadati</taxon>
        <taxon>Thermodesulfobiota</taxon>
        <taxon>Thermodesulfobiia</taxon>
        <taxon>Thermodesulfobiales</taxon>
        <taxon>Thermodesulfobiaceae</taxon>
        <taxon>Thermodesulfobium</taxon>
    </lineage>
</organism>
<protein>
    <recommendedName>
        <fullName evidence="1">Transcriptional coactivator p15 (PC4) C-terminal domain-containing protein</fullName>
    </recommendedName>
</protein>
<dbReference type="Gene3D" id="2.30.31.70">
    <property type="match status" value="1"/>
</dbReference>
<dbReference type="InterPro" id="IPR017154">
    <property type="entry name" value="PC4-like"/>
</dbReference>
<evidence type="ECO:0000313" key="2">
    <source>
        <dbReference type="EMBL" id="AWB09792.1"/>
    </source>
</evidence>
<dbReference type="PIRSF" id="PIRSF037246">
    <property type="entry name" value="UCP037246"/>
    <property type="match status" value="1"/>
</dbReference>
<sequence>MAEIKFEIIETLGTISESPKGWKKDLKLVSWNDKTAKYDIREWSSNYDRMGKGLTFTKEELISLRNILNTLEL</sequence>
<keyword evidence="3" id="KW-1185">Reference proteome</keyword>
<gene>
    <name evidence="2" type="ORF">TDSAC_0416</name>
</gene>
<dbReference type="GO" id="GO:0003677">
    <property type="term" value="F:DNA binding"/>
    <property type="evidence" value="ECO:0007669"/>
    <property type="project" value="InterPro"/>
</dbReference>
<name>A0A2R4VZ49_THEAF</name>
<proteinExistence type="predicted"/>
<dbReference type="EMBL" id="CP020921">
    <property type="protein sequence ID" value="AWB09792.1"/>
    <property type="molecule type" value="Genomic_DNA"/>
</dbReference>
<dbReference type="Pfam" id="PF02229">
    <property type="entry name" value="PC4"/>
    <property type="match status" value="1"/>
</dbReference>
<reference evidence="2 3" key="1">
    <citation type="submission" date="2017-04" db="EMBL/GenBank/DDBJ databases">
        <title>Genomic insights into metabolism of Thermodesulfobium acidiphilum.</title>
        <authorList>
            <person name="Toshchakov S.V."/>
            <person name="Frolov E.N."/>
            <person name="Kublanov I.V."/>
            <person name="Samarov N.I."/>
            <person name="Novikov A."/>
            <person name="Lebedinsky A.V."/>
            <person name="Bonch-Osmolovskaya E.A."/>
            <person name="Chernyh N.A."/>
        </authorList>
    </citation>
    <scope>NUCLEOTIDE SEQUENCE [LARGE SCALE GENOMIC DNA]</scope>
    <source>
        <strain evidence="2 3">3127-1</strain>
    </source>
</reference>
<evidence type="ECO:0000313" key="3">
    <source>
        <dbReference type="Proteomes" id="UP000244792"/>
    </source>
</evidence>